<reference evidence="1" key="1">
    <citation type="submission" date="2017-05" db="EMBL/GenBank/DDBJ databases">
        <authorList>
            <consortium name="The Broad Institute Genomics Platform"/>
            <consortium name="The Broad Institute Genomic Center for Infectious Diseases"/>
            <person name="Earl A."/>
            <person name="Manson A."/>
            <person name="Schwartman J."/>
            <person name="Gilmore M."/>
            <person name="Abouelleil A."/>
            <person name="Cao P."/>
            <person name="Chapman S."/>
            <person name="Cusick C."/>
            <person name="Shea T."/>
            <person name="Young S."/>
            <person name="Neafsey D."/>
            <person name="Nusbaum C."/>
            <person name="Birren B."/>
        </authorList>
    </citation>
    <scope>NUCLEOTIDE SEQUENCE</scope>
    <source>
        <strain evidence="1">9E7_DIV0242</strain>
    </source>
</reference>
<dbReference type="RefSeq" id="WP_339101694.1">
    <property type="nucleotide sequence ID" value="NZ_CP147247.1"/>
</dbReference>
<dbReference type="AlphaFoldDB" id="A0AAQ3Y278"/>
<name>A0AAQ3Y278_9ENTE</name>
<keyword evidence="2" id="KW-1185">Reference proteome</keyword>
<accession>A0AAQ3Y278</accession>
<dbReference type="Proteomes" id="UP000195141">
    <property type="component" value="Chromosome"/>
</dbReference>
<reference evidence="1" key="2">
    <citation type="submission" date="2024-03" db="EMBL/GenBank/DDBJ databases">
        <title>The Genome Sequence of Enterococcus sp. DIV0242b.</title>
        <authorList>
            <consortium name="The Broad Institute Genomics Platform"/>
            <consortium name="The Broad Institute Microbial Omics Core"/>
            <consortium name="The Broad Institute Genomic Center for Infectious Diseases"/>
            <person name="Earl A."/>
            <person name="Manson A."/>
            <person name="Gilmore M."/>
            <person name="Schwartman J."/>
            <person name="Shea T."/>
            <person name="Abouelleil A."/>
            <person name="Cao P."/>
            <person name="Chapman S."/>
            <person name="Cusick C."/>
            <person name="Young S."/>
            <person name="Neafsey D."/>
            <person name="Nusbaum C."/>
            <person name="Birren B."/>
        </authorList>
    </citation>
    <scope>NUCLEOTIDE SEQUENCE</scope>
    <source>
        <strain evidence="1">9E7_DIV0242</strain>
    </source>
</reference>
<dbReference type="EMBL" id="CP147247">
    <property type="protein sequence ID" value="WYJ91453.1"/>
    <property type="molecule type" value="Genomic_DNA"/>
</dbReference>
<gene>
    <name evidence="1" type="ORF">A5888_003221</name>
</gene>
<sequence length="175" mass="20924">MTYTNDDSAYFCQELVYRKSKLYVIEYMAEKDFYINVQNKILLFQNKKDIKKYTEKAKISIKEEDILEERINLDKLVNWLKEENSVVNNSEFLTLWNFFDDVSISIGKTFIGNNNDYDCVYTKLFYGNNLPAINTSGKEYNPEWNESEVIQFNRVMENGLKLFQENIEIYVFLNR</sequence>
<proteinExistence type="predicted"/>
<evidence type="ECO:0000313" key="2">
    <source>
        <dbReference type="Proteomes" id="UP000195141"/>
    </source>
</evidence>
<protein>
    <submittedName>
        <fullName evidence="1">Uncharacterized protein</fullName>
    </submittedName>
</protein>
<evidence type="ECO:0000313" key="1">
    <source>
        <dbReference type="EMBL" id="WYJ91453.1"/>
    </source>
</evidence>
<organism evidence="1 2">
    <name type="scientific">Candidatus Enterococcus clewellii</name>
    <dbReference type="NCBI Taxonomy" id="1834193"/>
    <lineage>
        <taxon>Bacteria</taxon>
        <taxon>Bacillati</taxon>
        <taxon>Bacillota</taxon>
        <taxon>Bacilli</taxon>
        <taxon>Lactobacillales</taxon>
        <taxon>Enterococcaceae</taxon>
        <taxon>Enterococcus</taxon>
    </lineage>
</organism>